<feature type="transmembrane region" description="Helical" evidence="8">
    <location>
        <begin position="136"/>
        <end position="161"/>
    </location>
</feature>
<protein>
    <submittedName>
        <fullName evidence="11">ATP-binding cassette, subfamily B, MsbA</fullName>
    </submittedName>
</protein>
<dbReference type="Gene3D" id="3.40.50.300">
    <property type="entry name" value="P-loop containing nucleotide triphosphate hydrolases"/>
    <property type="match status" value="1"/>
</dbReference>
<dbReference type="PROSITE" id="PS50893">
    <property type="entry name" value="ABC_TRANSPORTER_2"/>
    <property type="match status" value="1"/>
</dbReference>
<evidence type="ECO:0000256" key="8">
    <source>
        <dbReference type="SAM" id="Phobius"/>
    </source>
</evidence>
<dbReference type="InterPro" id="IPR017871">
    <property type="entry name" value="ABC_transporter-like_CS"/>
</dbReference>
<dbReference type="InterPro" id="IPR039421">
    <property type="entry name" value="Type_1_exporter"/>
</dbReference>
<dbReference type="Proteomes" id="UP000184476">
    <property type="component" value="Unassembled WGS sequence"/>
</dbReference>
<feature type="transmembrane region" description="Helical" evidence="8">
    <location>
        <begin position="167"/>
        <end position="184"/>
    </location>
</feature>
<dbReference type="GO" id="GO:0015421">
    <property type="term" value="F:ABC-type oligopeptide transporter activity"/>
    <property type="evidence" value="ECO:0007669"/>
    <property type="project" value="TreeGrafter"/>
</dbReference>
<feature type="domain" description="ABC transporter" evidence="9">
    <location>
        <begin position="342"/>
        <end position="577"/>
    </location>
</feature>
<gene>
    <name evidence="11" type="ORF">SAMN05444392_10973</name>
</gene>
<dbReference type="CDD" id="cd18554">
    <property type="entry name" value="ABC_6TM_Sav1866_like"/>
    <property type="match status" value="1"/>
</dbReference>
<evidence type="ECO:0000313" key="11">
    <source>
        <dbReference type="EMBL" id="SHF17789.1"/>
    </source>
</evidence>
<evidence type="ECO:0000313" key="12">
    <source>
        <dbReference type="Proteomes" id="UP000184476"/>
    </source>
</evidence>
<keyword evidence="5 11" id="KW-0067">ATP-binding</keyword>
<accession>A0A1M4ZIB3</accession>
<comment type="similarity">
    <text evidence="2">Belongs to the ABC transporter superfamily.</text>
</comment>
<dbReference type="GO" id="GO:0005524">
    <property type="term" value="F:ATP binding"/>
    <property type="evidence" value="ECO:0007669"/>
    <property type="project" value="UniProtKB-KW"/>
</dbReference>
<dbReference type="Pfam" id="PF00005">
    <property type="entry name" value="ABC_tran"/>
    <property type="match status" value="1"/>
</dbReference>
<dbReference type="InterPro" id="IPR003593">
    <property type="entry name" value="AAA+_ATPase"/>
</dbReference>
<comment type="subcellular location">
    <subcellularLocation>
        <location evidence="1">Cell membrane</location>
        <topology evidence="1">Multi-pass membrane protein</topology>
    </subcellularLocation>
</comment>
<feature type="transmembrane region" description="Helical" evidence="8">
    <location>
        <begin position="59"/>
        <end position="79"/>
    </location>
</feature>
<evidence type="ECO:0000256" key="5">
    <source>
        <dbReference type="ARBA" id="ARBA00022840"/>
    </source>
</evidence>
<dbReference type="InterPro" id="IPR011527">
    <property type="entry name" value="ABC1_TM_dom"/>
</dbReference>
<organism evidence="11 12">
    <name type="scientific">Seinonella peptonophila</name>
    <dbReference type="NCBI Taxonomy" id="112248"/>
    <lineage>
        <taxon>Bacteria</taxon>
        <taxon>Bacillati</taxon>
        <taxon>Bacillota</taxon>
        <taxon>Bacilli</taxon>
        <taxon>Bacillales</taxon>
        <taxon>Thermoactinomycetaceae</taxon>
        <taxon>Seinonella</taxon>
    </lineage>
</organism>
<feature type="domain" description="ABC transmembrane type-1" evidence="10">
    <location>
        <begin position="20"/>
        <end position="308"/>
    </location>
</feature>
<evidence type="ECO:0000256" key="2">
    <source>
        <dbReference type="ARBA" id="ARBA00005417"/>
    </source>
</evidence>
<dbReference type="PANTHER" id="PTHR43394:SF1">
    <property type="entry name" value="ATP-BINDING CASSETTE SUB-FAMILY B MEMBER 10, MITOCHONDRIAL"/>
    <property type="match status" value="1"/>
</dbReference>
<sequence length="589" mass="67714">MGTSFQRYMRFVKPYRGRLILTVFIGMLRFGIPLLLPLILKYIVDDILMVSLPLETKLYRLGLIVGVTLLIFTVVRIPVEYYRQYFAQWIAYHALYDIRNRLFEHMQKLSLRYYENNRVGQIVSRVINDVEQTKDFIIVGLMNIWLDTAMLIIAICIMCWMHPMMTVVSLSIFPLYIICMKYFYKNMKHFTKERSQALGDLQGHLHERTQGMPVIRAFHLEKAEQEQFEKRNQHFLSRAVIQSRWVAKTFTSFATITDLAPLIAVTFAAYLVIKGQMTLGEMTAFYGYMSIVYAPIRRLVNASTSLTQAHASMDRVFEFLDETYDIMNKPDAEIVDDVVGQVEFHHVWFNYHEGQKPVLRDIHFTVEPGQTVAIVGPSGGGKSTLISLLPRFYDVTKGEIRIDGRSITSFTLGSLRQKMGFVLQEQLLFSGTVEENLRMGKLDATLDEIVEAAKLANAHSFITELPDGYQTEIGERGIKLSGGQKQRLSLARVFLKNPSILILDEATSHLDLKSEQLVQESIERLKKGRTTIVIAHRLSTITHADQIYYVERGELKEHGTHQELMKKNGMYAQLYRVQNLTISSEVHQG</sequence>
<dbReference type="Pfam" id="PF00664">
    <property type="entry name" value="ABC_membrane"/>
    <property type="match status" value="1"/>
</dbReference>
<keyword evidence="6 8" id="KW-1133">Transmembrane helix</keyword>
<dbReference type="Gene3D" id="1.20.1560.10">
    <property type="entry name" value="ABC transporter type 1, transmembrane domain"/>
    <property type="match status" value="1"/>
</dbReference>
<dbReference type="SUPFAM" id="SSF52540">
    <property type="entry name" value="P-loop containing nucleoside triphosphate hydrolases"/>
    <property type="match status" value="1"/>
</dbReference>
<dbReference type="GO" id="GO:0016887">
    <property type="term" value="F:ATP hydrolysis activity"/>
    <property type="evidence" value="ECO:0007669"/>
    <property type="project" value="InterPro"/>
</dbReference>
<keyword evidence="3 8" id="KW-0812">Transmembrane</keyword>
<evidence type="ECO:0000256" key="1">
    <source>
        <dbReference type="ARBA" id="ARBA00004651"/>
    </source>
</evidence>
<dbReference type="AlphaFoldDB" id="A0A1M4ZIB3"/>
<keyword evidence="4" id="KW-0547">Nucleotide-binding</keyword>
<dbReference type="PROSITE" id="PS00211">
    <property type="entry name" value="ABC_TRANSPORTER_1"/>
    <property type="match status" value="1"/>
</dbReference>
<dbReference type="SMART" id="SM00382">
    <property type="entry name" value="AAA"/>
    <property type="match status" value="1"/>
</dbReference>
<dbReference type="InterPro" id="IPR027417">
    <property type="entry name" value="P-loop_NTPase"/>
</dbReference>
<dbReference type="InterPro" id="IPR036640">
    <property type="entry name" value="ABC1_TM_sf"/>
</dbReference>
<feature type="transmembrane region" description="Helical" evidence="8">
    <location>
        <begin position="20"/>
        <end position="39"/>
    </location>
</feature>
<dbReference type="PANTHER" id="PTHR43394">
    <property type="entry name" value="ATP-DEPENDENT PERMEASE MDL1, MITOCHONDRIAL"/>
    <property type="match status" value="1"/>
</dbReference>
<proteinExistence type="inferred from homology"/>
<evidence type="ECO:0000259" key="10">
    <source>
        <dbReference type="PROSITE" id="PS50929"/>
    </source>
</evidence>
<dbReference type="EMBL" id="FQVL01000009">
    <property type="protein sequence ID" value="SHF17789.1"/>
    <property type="molecule type" value="Genomic_DNA"/>
</dbReference>
<reference evidence="11 12" key="1">
    <citation type="submission" date="2016-11" db="EMBL/GenBank/DDBJ databases">
        <authorList>
            <person name="Jaros S."/>
            <person name="Januszkiewicz K."/>
            <person name="Wedrychowicz H."/>
        </authorList>
    </citation>
    <scope>NUCLEOTIDE SEQUENCE [LARGE SCALE GENOMIC DNA]</scope>
    <source>
        <strain evidence="11 12">DSM 44666</strain>
    </source>
</reference>
<keyword evidence="12" id="KW-1185">Reference proteome</keyword>
<feature type="transmembrane region" description="Helical" evidence="8">
    <location>
        <begin position="253"/>
        <end position="273"/>
    </location>
</feature>
<dbReference type="OrthoDB" id="9770415at2"/>
<evidence type="ECO:0000256" key="7">
    <source>
        <dbReference type="ARBA" id="ARBA00023136"/>
    </source>
</evidence>
<dbReference type="GO" id="GO:0005886">
    <property type="term" value="C:plasma membrane"/>
    <property type="evidence" value="ECO:0007669"/>
    <property type="project" value="UniProtKB-SubCell"/>
</dbReference>
<dbReference type="PROSITE" id="PS50929">
    <property type="entry name" value="ABC_TM1F"/>
    <property type="match status" value="1"/>
</dbReference>
<evidence type="ECO:0000256" key="6">
    <source>
        <dbReference type="ARBA" id="ARBA00022989"/>
    </source>
</evidence>
<dbReference type="STRING" id="112248.SAMN05444392_10973"/>
<evidence type="ECO:0000259" key="9">
    <source>
        <dbReference type="PROSITE" id="PS50893"/>
    </source>
</evidence>
<evidence type="ECO:0000256" key="3">
    <source>
        <dbReference type="ARBA" id="ARBA00022692"/>
    </source>
</evidence>
<evidence type="ECO:0000256" key="4">
    <source>
        <dbReference type="ARBA" id="ARBA00022741"/>
    </source>
</evidence>
<dbReference type="FunFam" id="3.40.50.300:FF:000218">
    <property type="entry name" value="Multidrug ABC transporter ATP-binding protein"/>
    <property type="match status" value="1"/>
</dbReference>
<dbReference type="SUPFAM" id="SSF90123">
    <property type="entry name" value="ABC transporter transmembrane region"/>
    <property type="match status" value="1"/>
</dbReference>
<dbReference type="InterPro" id="IPR003439">
    <property type="entry name" value="ABC_transporter-like_ATP-bd"/>
</dbReference>
<keyword evidence="7 8" id="KW-0472">Membrane</keyword>
<name>A0A1M4ZIB3_9BACL</name>
<dbReference type="RefSeq" id="WP_073155718.1">
    <property type="nucleotide sequence ID" value="NZ_FQVL01000009.1"/>
</dbReference>